<keyword evidence="1" id="KW-0560">Oxidoreductase</keyword>
<evidence type="ECO:0000313" key="5">
    <source>
        <dbReference type="EMBL" id="SOX55781.1"/>
    </source>
</evidence>
<evidence type="ECO:0000256" key="2">
    <source>
        <dbReference type="ARBA" id="ARBA00023027"/>
    </source>
</evidence>
<dbReference type="InterPro" id="IPR008927">
    <property type="entry name" value="6-PGluconate_DH-like_C_sf"/>
</dbReference>
<sequence>LRESRIHRAGQSGRPHGAPDISFIDAPVGGGGPAAAQGRLLVMAGGDADVVDRADRCYTYADSVVHLGALGCGQITKVLNNLLFTANLGTAASALSLAKSLDVSPAVAAK</sequence>
<dbReference type="GO" id="GO:0016616">
    <property type="term" value="F:oxidoreductase activity, acting on the CH-OH group of donors, NAD or NADP as acceptor"/>
    <property type="evidence" value="ECO:0007669"/>
    <property type="project" value="TreeGrafter"/>
</dbReference>
<dbReference type="EMBL" id="FXEG02000005">
    <property type="protein sequence ID" value="SOX55781.1"/>
    <property type="molecule type" value="Genomic_DNA"/>
</dbReference>
<keyword evidence="2" id="KW-0520">NAD</keyword>
<proteinExistence type="predicted"/>
<gene>
    <name evidence="5" type="ORF">MAAFP003_4475</name>
</gene>
<evidence type="ECO:0000259" key="4">
    <source>
        <dbReference type="Pfam" id="PF03446"/>
    </source>
</evidence>
<feature type="region of interest" description="Disordered" evidence="3">
    <location>
        <begin position="1"/>
        <end position="22"/>
    </location>
</feature>
<feature type="domain" description="6-phosphogluconate dehydrogenase NADP-binding" evidence="4">
    <location>
        <begin position="19"/>
        <end position="57"/>
    </location>
</feature>
<name>A0A2K4YG64_9MYCO</name>
<evidence type="ECO:0000256" key="3">
    <source>
        <dbReference type="SAM" id="MobiDB-lite"/>
    </source>
</evidence>
<dbReference type="SUPFAM" id="SSF48179">
    <property type="entry name" value="6-phosphogluconate dehydrogenase C-terminal domain-like"/>
    <property type="match status" value="1"/>
</dbReference>
<feature type="non-terminal residue" evidence="5">
    <location>
        <position position="1"/>
    </location>
</feature>
<keyword evidence="6" id="KW-1185">Reference proteome</keyword>
<dbReference type="Gene3D" id="3.40.50.720">
    <property type="entry name" value="NAD(P)-binding Rossmann-like Domain"/>
    <property type="match status" value="1"/>
</dbReference>
<accession>A0A2K4YG64</accession>
<reference evidence="5" key="1">
    <citation type="submission" date="2018-01" db="EMBL/GenBank/DDBJ databases">
        <authorList>
            <consortium name="Urmite Genomes"/>
        </authorList>
    </citation>
    <scope>NUCLEOTIDE SEQUENCE [LARGE SCALE GENOMIC DNA]</scope>
    <source>
        <strain evidence="5">AFP003</strain>
    </source>
</reference>
<dbReference type="Gene3D" id="1.10.1040.10">
    <property type="entry name" value="N-(1-d-carboxylethyl)-l-norvaline Dehydrogenase, domain 2"/>
    <property type="match status" value="1"/>
</dbReference>
<dbReference type="InterPro" id="IPR013328">
    <property type="entry name" value="6PGD_dom2"/>
</dbReference>
<dbReference type="SUPFAM" id="SSF51735">
    <property type="entry name" value="NAD(P)-binding Rossmann-fold domains"/>
    <property type="match status" value="1"/>
</dbReference>
<dbReference type="PANTHER" id="PTHR22981:SF7">
    <property type="entry name" value="3-HYDROXYISOBUTYRATE DEHYDROGENASE, MITOCHONDRIAL"/>
    <property type="match status" value="1"/>
</dbReference>
<protein>
    <submittedName>
        <fullName evidence="5">NAD(P)-dependent oxidoreductase</fullName>
    </submittedName>
</protein>
<dbReference type="Pfam" id="PF03446">
    <property type="entry name" value="NAD_binding_2"/>
    <property type="match status" value="1"/>
</dbReference>
<dbReference type="InterPro" id="IPR036291">
    <property type="entry name" value="NAD(P)-bd_dom_sf"/>
</dbReference>
<evidence type="ECO:0000256" key="1">
    <source>
        <dbReference type="ARBA" id="ARBA00023002"/>
    </source>
</evidence>
<dbReference type="InterPro" id="IPR006115">
    <property type="entry name" value="6PGDH_NADP-bd"/>
</dbReference>
<dbReference type="PANTHER" id="PTHR22981">
    <property type="entry name" value="3-HYDROXYISOBUTYRATE DEHYDROGENASE-RELATED"/>
    <property type="match status" value="1"/>
</dbReference>
<dbReference type="AlphaFoldDB" id="A0A2K4YG64"/>
<dbReference type="GO" id="GO:0050661">
    <property type="term" value="F:NADP binding"/>
    <property type="evidence" value="ECO:0007669"/>
    <property type="project" value="InterPro"/>
</dbReference>
<comment type="caution">
    <text evidence="5">The sequence shown here is derived from an EMBL/GenBank/DDBJ whole genome shotgun (WGS) entry which is preliminary data.</text>
</comment>
<evidence type="ECO:0000313" key="6">
    <source>
        <dbReference type="Proteomes" id="UP000236318"/>
    </source>
</evidence>
<dbReference type="Proteomes" id="UP000236318">
    <property type="component" value="Unassembled WGS sequence"/>
</dbReference>
<organism evidence="5 6">
    <name type="scientific">Mycobacterium ahvazicum</name>
    <dbReference type="NCBI Taxonomy" id="1964395"/>
    <lineage>
        <taxon>Bacteria</taxon>
        <taxon>Bacillati</taxon>
        <taxon>Actinomycetota</taxon>
        <taxon>Actinomycetes</taxon>
        <taxon>Mycobacteriales</taxon>
        <taxon>Mycobacteriaceae</taxon>
        <taxon>Mycobacterium</taxon>
        <taxon>Mycobacterium simiae complex</taxon>
    </lineage>
</organism>